<dbReference type="Pfam" id="PF00501">
    <property type="entry name" value="AMP-binding"/>
    <property type="match status" value="1"/>
</dbReference>
<feature type="domain" description="AMP-dependent synthetase/ligase" evidence="1">
    <location>
        <begin position="17"/>
        <end position="179"/>
    </location>
</feature>
<dbReference type="PANTHER" id="PTHR45527">
    <property type="entry name" value="NONRIBOSOMAL PEPTIDE SYNTHETASE"/>
    <property type="match status" value="1"/>
</dbReference>
<dbReference type="Proteomes" id="UP001586593">
    <property type="component" value="Unassembled WGS sequence"/>
</dbReference>
<sequence>MLQTCLKQQKQQEERHESGRTVAILFDKCPEAFFAMLGTLKAGCAFVALDPGAPPSRKRFILHDSRAAAVLTSQAFRDEAGSFSDVPVLAVDEATLLGWPPEPVDLGRQLSPSSVCYCLYTSGTTGTPKGCEITHDNAVQAVLAFQRLFAGRWDASSSRWLQFASFHFDVAVLEQYWTWCPASAAASSSRAASR</sequence>
<dbReference type="EMBL" id="JAZHXJ010002916">
    <property type="protein sequence ID" value="KAL1836095.1"/>
    <property type="molecule type" value="Genomic_DNA"/>
</dbReference>
<comment type="caution">
    <text evidence="2">The sequence shown here is derived from an EMBL/GenBank/DDBJ whole genome shotgun (WGS) entry which is preliminary data.</text>
</comment>
<accession>A0ABR3V3B1</accession>
<organism evidence="2 3">
    <name type="scientific">Phialemonium thermophilum</name>
    <dbReference type="NCBI Taxonomy" id="223376"/>
    <lineage>
        <taxon>Eukaryota</taxon>
        <taxon>Fungi</taxon>
        <taxon>Dikarya</taxon>
        <taxon>Ascomycota</taxon>
        <taxon>Pezizomycotina</taxon>
        <taxon>Sordariomycetes</taxon>
        <taxon>Sordariomycetidae</taxon>
        <taxon>Cephalothecales</taxon>
        <taxon>Cephalothecaceae</taxon>
        <taxon>Phialemonium</taxon>
    </lineage>
</organism>
<protein>
    <recommendedName>
        <fullName evidence="1">AMP-dependent synthetase/ligase domain-containing protein</fullName>
    </recommendedName>
</protein>
<dbReference type="PANTHER" id="PTHR45527:SF1">
    <property type="entry name" value="FATTY ACID SYNTHASE"/>
    <property type="match status" value="1"/>
</dbReference>
<dbReference type="InterPro" id="IPR000873">
    <property type="entry name" value="AMP-dep_synth/lig_dom"/>
</dbReference>
<evidence type="ECO:0000259" key="1">
    <source>
        <dbReference type="Pfam" id="PF00501"/>
    </source>
</evidence>
<evidence type="ECO:0000313" key="2">
    <source>
        <dbReference type="EMBL" id="KAL1836095.1"/>
    </source>
</evidence>
<reference evidence="2 3" key="1">
    <citation type="journal article" date="2024" name="Commun. Biol.">
        <title>Comparative genomic analysis of thermophilic fungi reveals convergent evolutionary adaptations and gene losses.</title>
        <authorList>
            <person name="Steindorff A.S."/>
            <person name="Aguilar-Pontes M.V."/>
            <person name="Robinson A.J."/>
            <person name="Andreopoulos B."/>
            <person name="LaButti K."/>
            <person name="Kuo A."/>
            <person name="Mondo S."/>
            <person name="Riley R."/>
            <person name="Otillar R."/>
            <person name="Haridas S."/>
            <person name="Lipzen A."/>
            <person name="Grimwood J."/>
            <person name="Schmutz J."/>
            <person name="Clum A."/>
            <person name="Reid I.D."/>
            <person name="Moisan M.C."/>
            <person name="Butler G."/>
            <person name="Nguyen T.T.M."/>
            <person name="Dewar K."/>
            <person name="Conant G."/>
            <person name="Drula E."/>
            <person name="Henrissat B."/>
            <person name="Hansel C."/>
            <person name="Singer S."/>
            <person name="Hutchinson M.I."/>
            <person name="de Vries R.P."/>
            <person name="Natvig D.O."/>
            <person name="Powell A.J."/>
            <person name="Tsang A."/>
            <person name="Grigoriev I.V."/>
        </authorList>
    </citation>
    <scope>NUCLEOTIDE SEQUENCE [LARGE SCALE GENOMIC DNA]</scope>
    <source>
        <strain evidence="2 3">ATCC 24622</strain>
    </source>
</reference>
<gene>
    <name evidence="2" type="ORF">VTK73DRAFT_5205</name>
</gene>
<evidence type="ECO:0000313" key="3">
    <source>
        <dbReference type="Proteomes" id="UP001586593"/>
    </source>
</evidence>
<dbReference type="SUPFAM" id="SSF56801">
    <property type="entry name" value="Acetyl-CoA synthetase-like"/>
    <property type="match status" value="1"/>
</dbReference>
<proteinExistence type="predicted"/>
<name>A0ABR3V3B1_9PEZI</name>
<keyword evidence="3" id="KW-1185">Reference proteome</keyword>
<dbReference type="Gene3D" id="3.40.50.980">
    <property type="match status" value="2"/>
</dbReference>